<dbReference type="AlphaFoldDB" id="A0AA87AB75"/>
<comment type="caution">
    <text evidence="2">The sequence shown here is derived from an EMBL/GenBank/DDBJ whole genome shotgun (WGS) entry which is preliminary data.</text>
</comment>
<feature type="compositionally biased region" description="Basic and acidic residues" evidence="1">
    <location>
        <begin position="155"/>
        <end position="172"/>
    </location>
</feature>
<proteinExistence type="predicted"/>
<sequence length="172" mass="19027">MEAENFLDLLKQVVADGKISFYYFSDPTSPITALHHLEIPYPGELSPVDLPYRWHAEKPSEDLIDAVWDDDSHSWIENSDKSQPALIAKLQASNAAMQKKMENYEAAKIKDAQNNDKIVQALSGVQKGQAQTTAVLAQLVPMVQQLSKSVNTTDTSDKPNAADETKKKEGAE</sequence>
<dbReference type="EMBL" id="ACGO02000001">
    <property type="protein sequence ID" value="EFJ70489.1"/>
    <property type="molecule type" value="Genomic_DNA"/>
</dbReference>
<name>A0AA87AB75_9LACO</name>
<protein>
    <submittedName>
        <fullName evidence="2">Uncharacterized protein</fullName>
    </submittedName>
</protein>
<accession>A0AA87AB75</accession>
<evidence type="ECO:0000256" key="1">
    <source>
        <dbReference type="SAM" id="MobiDB-lite"/>
    </source>
</evidence>
<organism evidence="2 3">
    <name type="scientific">Lactobacillus paragasseri JV-V03</name>
    <dbReference type="NCBI Taxonomy" id="525326"/>
    <lineage>
        <taxon>Bacteria</taxon>
        <taxon>Bacillati</taxon>
        <taxon>Bacillota</taxon>
        <taxon>Bacilli</taxon>
        <taxon>Lactobacillales</taxon>
        <taxon>Lactobacillaceae</taxon>
        <taxon>Lactobacillus</taxon>
    </lineage>
</organism>
<feature type="region of interest" description="Disordered" evidence="1">
    <location>
        <begin position="148"/>
        <end position="172"/>
    </location>
</feature>
<dbReference type="RefSeq" id="WP_003649115.1">
    <property type="nucleotide sequence ID" value="NZ_CP040500.1"/>
</dbReference>
<evidence type="ECO:0000313" key="3">
    <source>
        <dbReference type="Proteomes" id="UP000003672"/>
    </source>
</evidence>
<reference evidence="2 3" key="1">
    <citation type="submission" date="2010-06" db="EMBL/GenBank/DDBJ databases">
        <authorList>
            <person name="Muzny D."/>
            <person name="Qin X."/>
            <person name="Buhay C."/>
            <person name="Dugan-Rocha S."/>
            <person name="Ding Y."/>
            <person name="Chen G."/>
            <person name="Hawes A."/>
            <person name="Holder M."/>
            <person name="Jhangiani S."/>
            <person name="Johnson A."/>
            <person name="Khan Z."/>
            <person name="Li Z."/>
            <person name="Liu W."/>
            <person name="Liu X."/>
            <person name="Perez L."/>
            <person name="Shen H."/>
            <person name="Wang Q."/>
            <person name="Watt J."/>
            <person name="Xi L."/>
            <person name="Xin Y."/>
            <person name="Zhou J."/>
            <person name="Deng J."/>
            <person name="Jiang H."/>
            <person name="Liu Y."/>
            <person name="Qu J."/>
            <person name="Song X.-Z."/>
            <person name="Zhang L."/>
            <person name="Villasana D."/>
            <person name="Johnson A."/>
            <person name="Liu J."/>
            <person name="Liyanage D."/>
            <person name="Lorensuhewa L."/>
            <person name="Robinson T."/>
            <person name="Song A."/>
            <person name="Song B.-B."/>
            <person name="Dinh H."/>
            <person name="Thornton R."/>
            <person name="Coyle M."/>
            <person name="Francisco L."/>
            <person name="Jackson L."/>
            <person name="Javaid M."/>
            <person name="Korchina V."/>
            <person name="Kovar C."/>
            <person name="Mata R."/>
            <person name="Mathew T."/>
            <person name="Ngo R."/>
            <person name="Nguyen L."/>
            <person name="Nguyen N."/>
            <person name="Okwuonu G."/>
            <person name="Ongeri F."/>
            <person name="Pham C."/>
            <person name="Simmons D."/>
            <person name="Wilczek-Boney K."/>
            <person name="Hale W."/>
            <person name="Jakkamsetti A."/>
            <person name="Pham P."/>
            <person name="Ruth R."/>
            <person name="San Lucas F."/>
            <person name="Warren J."/>
            <person name="Zhang J."/>
            <person name="Zhao Z."/>
            <person name="Zhou C."/>
            <person name="Zhu D."/>
            <person name="Lee S."/>
            <person name="Bess C."/>
            <person name="Blankenburg K."/>
            <person name="Forbes L."/>
            <person name="Fu Q."/>
            <person name="Gubbala S."/>
            <person name="Hirani K."/>
            <person name="Jayaseelan J.C."/>
            <person name="Lara F."/>
            <person name="Munidasa M."/>
            <person name="Palculict T."/>
            <person name="Patil S."/>
            <person name="Pu L.-L."/>
            <person name="Saada N."/>
            <person name="Tang L."/>
            <person name="Weissenberger G."/>
            <person name="Zhu Y."/>
            <person name="Hemphill L."/>
            <person name="Shang Y."/>
            <person name="Youmans B."/>
            <person name="Ayvaz T."/>
            <person name="Ross M."/>
            <person name="Santibanez J."/>
            <person name="Aqrawi P."/>
            <person name="Gross S."/>
            <person name="Joshi V."/>
            <person name="Fowler G."/>
            <person name="Nazareth L."/>
            <person name="Reid J."/>
            <person name="Worley K."/>
            <person name="Petrosino J."/>
            <person name="Highlander S."/>
            <person name="Gibbs R."/>
        </authorList>
    </citation>
    <scope>NUCLEOTIDE SEQUENCE [LARGE SCALE GENOMIC DNA]</scope>
    <source>
        <strain evidence="2 3">JV-V03</strain>
    </source>
</reference>
<dbReference type="Proteomes" id="UP000003672">
    <property type="component" value="Unassembled WGS sequence"/>
</dbReference>
<gene>
    <name evidence="2" type="ORF">HMPREF0514_10933</name>
</gene>
<evidence type="ECO:0000313" key="2">
    <source>
        <dbReference type="EMBL" id="EFJ70489.1"/>
    </source>
</evidence>